<dbReference type="InterPro" id="IPR002059">
    <property type="entry name" value="CSP_DNA-bd"/>
</dbReference>
<gene>
    <name evidence="5" type="primary">cspB</name>
    <name evidence="5" type="ORF">KS4_05470</name>
</gene>
<dbReference type="Gene3D" id="2.40.50.140">
    <property type="entry name" value="Nucleic acid-binding proteins"/>
    <property type="match status" value="1"/>
</dbReference>
<evidence type="ECO:0000313" key="6">
    <source>
        <dbReference type="Proteomes" id="UP000317369"/>
    </source>
</evidence>
<dbReference type="KEGG" id="pcor:KS4_05470"/>
<dbReference type="InterPro" id="IPR012156">
    <property type="entry name" value="Cold_shock_CspA"/>
</dbReference>
<dbReference type="InterPro" id="IPR011129">
    <property type="entry name" value="CSD"/>
</dbReference>
<name>A0A517YQM0_9BACT</name>
<proteinExistence type="predicted"/>
<protein>
    <submittedName>
        <fullName evidence="5">Cold shock protein CspB</fullName>
    </submittedName>
</protein>
<evidence type="ECO:0000259" key="4">
    <source>
        <dbReference type="PROSITE" id="PS51857"/>
    </source>
</evidence>
<dbReference type="InterPro" id="IPR012340">
    <property type="entry name" value="NA-bd_OB-fold"/>
</dbReference>
<dbReference type="SUPFAM" id="SSF50249">
    <property type="entry name" value="Nucleic acid-binding proteins"/>
    <property type="match status" value="1"/>
</dbReference>
<dbReference type="GO" id="GO:0003729">
    <property type="term" value="F:mRNA binding"/>
    <property type="evidence" value="ECO:0007669"/>
    <property type="project" value="TreeGrafter"/>
</dbReference>
<dbReference type="InterPro" id="IPR051373">
    <property type="entry name" value="Lin-28_RNA-binding"/>
</dbReference>
<dbReference type="CDD" id="cd04458">
    <property type="entry name" value="CSP_CDS"/>
    <property type="match status" value="1"/>
</dbReference>
<keyword evidence="2" id="KW-0963">Cytoplasm</keyword>
<comment type="subcellular location">
    <subcellularLocation>
        <location evidence="1 3">Cytoplasm</location>
    </subcellularLocation>
</comment>
<dbReference type="PROSITE" id="PS51857">
    <property type="entry name" value="CSD_2"/>
    <property type="match status" value="1"/>
</dbReference>
<dbReference type="PANTHER" id="PTHR46109">
    <property type="entry name" value="PROTEIN LIN-28"/>
    <property type="match status" value="1"/>
</dbReference>
<evidence type="ECO:0000313" key="5">
    <source>
        <dbReference type="EMBL" id="QDU32515.1"/>
    </source>
</evidence>
<dbReference type="GO" id="GO:0031054">
    <property type="term" value="P:pre-miRNA processing"/>
    <property type="evidence" value="ECO:0007669"/>
    <property type="project" value="TreeGrafter"/>
</dbReference>
<organism evidence="5 6">
    <name type="scientific">Poriferisphaera corsica</name>
    <dbReference type="NCBI Taxonomy" id="2528020"/>
    <lineage>
        <taxon>Bacteria</taxon>
        <taxon>Pseudomonadati</taxon>
        <taxon>Planctomycetota</taxon>
        <taxon>Phycisphaerae</taxon>
        <taxon>Phycisphaerales</taxon>
        <taxon>Phycisphaeraceae</taxon>
        <taxon>Poriferisphaera</taxon>
    </lineage>
</organism>
<evidence type="ECO:0000256" key="2">
    <source>
        <dbReference type="ARBA" id="ARBA00022490"/>
    </source>
</evidence>
<dbReference type="PANTHER" id="PTHR46109:SF1">
    <property type="entry name" value="PROTEIN LIN-28 HOMOLOG"/>
    <property type="match status" value="1"/>
</dbReference>
<dbReference type="PIRSF" id="PIRSF002599">
    <property type="entry name" value="Cold_shock_A"/>
    <property type="match status" value="1"/>
</dbReference>
<dbReference type="InterPro" id="IPR019844">
    <property type="entry name" value="CSD_CS"/>
</dbReference>
<dbReference type="PROSITE" id="PS00352">
    <property type="entry name" value="CSD_1"/>
    <property type="match status" value="1"/>
</dbReference>
<evidence type="ECO:0000256" key="1">
    <source>
        <dbReference type="ARBA" id="ARBA00004496"/>
    </source>
</evidence>
<dbReference type="SMART" id="SM00357">
    <property type="entry name" value="CSP"/>
    <property type="match status" value="1"/>
</dbReference>
<dbReference type="RefSeq" id="WP_145074224.1">
    <property type="nucleotide sequence ID" value="NZ_CP036425.1"/>
</dbReference>
<keyword evidence="6" id="KW-1185">Reference proteome</keyword>
<dbReference type="OrthoDB" id="9805039at2"/>
<feature type="domain" description="CSD" evidence="4">
    <location>
        <begin position="2"/>
        <end position="66"/>
    </location>
</feature>
<dbReference type="EMBL" id="CP036425">
    <property type="protein sequence ID" value="QDU32515.1"/>
    <property type="molecule type" value="Genomic_DNA"/>
</dbReference>
<dbReference type="Pfam" id="PF00313">
    <property type="entry name" value="CSD"/>
    <property type="match status" value="1"/>
</dbReference>
<dbReference type="GO" id="GO:0005829">
    <property type="term" value="C:cytosol"/>
    <property type="evidence" value="ECO:0007669"/>
    <property type="project" value="UniProtKB-ARBA"/>
</dbReference>
<sequence length="74" mass="8404">MSTRGQVKWFDPKKGYGFIHGPEGQDVFIHYSQIQGDGFRSLKDGEAVDYELVESDKGWQARTVERAKEKVAAQ</sequence>
<accession>A0A517YQM0</accession>
<reference evidence="5 6" key="1">
    <citation type="submission" date="2019-02" db="EMBL/GenBank/DDBJ databases">
        <title>Deep-cultivation of Planctomycetes and their phenomic and genomic characterization uncovers novel biology.</title>
        <authorList>
            <person name="Wiegand S."/>
            <person name="Jogler M."/>
            <person name="Boedeker C."/>
            <person name="Pinto D."/>
            <person name="Vollmers J."/>
            <person name="Rivas-Marin E."/>
            <person name="Kohn T."/>
            <person name="Peeters S.H."/>
            <person name="Heuer A."/>
            <person name="Rast P."/>
            <person name="Oberbeckmann S."/>
            <person name="Bunk B."/>
            <person name="Jeske O."/>
            <person name="Meyerdierks A."/>
            <person name="Storesund J.E."/>
            <person name="Kallscheuer N."/>
            <person name="Luecker S."/>
            <person name="Lage O.M."/>
            <person name="Pohl T."/>
            <person name="Merkel B.J."/>
            <person name="Hornburger P."/>
            <person name="Mueller R.-W."/>
            <person name="Bruemmer F."/>
            <person name="Labrenz M."/>
            <person name="Spormann A.M."/>
            <person name="Op den Camp H."/>
            <person name="Overmann J."/>
            <person name="Amann R."/>
            <person name="Jetten M.S.M."/>
            <person name="Mascher T."/>
            <person name="Medema M.H."/>
            <person name="Devos D.P."/>
            <person name="Kaster A.-K."/>
            <person name="Ovreas L."/>
            <person name="Rohde M."/>
            <person name="Galperin M.Y."/>
            <person name="Jogler C."/>
        </authorList>
    </citation>
    <scope>NUCLEOTIDE SEQUENCE [LARGE SCALE GENOMIC DNA]</scope>
    <source>
        <strain evidence="5 6">KS4</strain>
    </source>
</reference>
<evidence type="ECO:0000256" key="3">
    <source>
        <dbReference type="RuleBase" id="RU000408"/>
    </source>
</evidence>
<dbReference type="Proteomes" id="UP000317369">
    <property type="component" value="Chromosome"/>
</dbReference>
<dbReference type="AlphaFoldDB" id="A0A517YQM0"/>
<dbReference type="PRINTS" id="PR00050">
    <property type="entry name" value="COLDSHOCK"/>
</dbReference>